<comment type="catalytic activity">
    <reaction evidence="6">
        <text>hydrogencarbonate + H(+) = CO2 + H2O</text>
        <dbReference type="Rhea" id="RHEA:10748"/>
        <dbReference type="ChEBI" id="CHEBI:15377"/>
        <dbReference type="ChEBI" id="CHEBI:15378"/>
        <dbReference type="ChEBI" id="CHEBI:16526"/>
        <dbReference type="ChEBI" id="CHEBI:17544"/>
        <dbReference type="EC" id="4.2.1.1"/>
    </reaction>
</comment>
<keyword evidence="7" id="KW-0732">Signal</keyword>
<comment type="caution">
    <text evidence="9">The sequence shown here is derived from an EMBL/GenBank/DDBJ whole genome shotgun (WGS) entry which is preliminary data.</text>
</comment>
<dbReference type="GO" id="GO:0004089">
    <property type="term" value="F:carbonate dehydratase activity"/>
    <property type="evidence" value="ECO:0007669"/>
    <property type="project" value="UniProtKB-EC"/>
</dbReference>
<evidence type="ECO:0000256" key="3">
    <source>
        <dbReference type="ARBA" id="ARBA00022723"/>
    </source>
</evidence>
<keyword evidence="3" id="KW-0479">Metal-binding</keyword>
<accession>A0AAJ1D2A1</accession>
<evidence type="ECO:0000259" key="8">
    <source>
        <dbReference type="PROSITE" id="PS51144"/>
    </source>
</evidence>
<dbReference type="PANTHER" id="PTHR18952:SF265">
    <property type="entry name" value="CARBONIC ANHYDRASE"/>
    <property type="match status" value="1"/>
</dbReference>
<feature type="domain" description="Alpha-carbonic anhydrase" evidence="8">
    <location>
        <begin position="24"/>
        <end position="245"/>
    </location>
</feature>
<dbReference type="RefSeq" id="WP_028722451.1">
    <property type="nucleotide sequence ID" value="NZ_CP028033.1"/>
</dbReference>
<dbReference type="SUPFAM" id="SSF51069">
    <property type="entry name" value="Carbonic anhydrase"/>
    <property type="match status" value="1"/>
</dbReference>
<dbReference type="Pfam" id="PF00194">
    <property type="entry name" value="Carb_anhydrase"/>
    <property type="match status" value="1"/>
</dbReference>
<dbReference type="PROSITE" id="PS51144">
    <property type="entry name" value="ALPHA_CA_2"/>
    <property type="match status" value="1"/>
</dbReference>
<proteinExistence type="inferred from homology"/>
<evidence type="ECO:0000313" key="10">
    <source>
        <dbReference type="Proteomes" id="UP001208888"/>
    </source>
</evidence>
<dbReference type="SMART" id="SM01057">
    <property type="entry name" value="Carb_anhydrase"/>
    <property type="match status" value="1"/>
</dbReference>
<evidence type="ECO:0000256" key="1">
    <source>
        <dbReference type="ARBA" id="ARBA00010718"/>
    </source>
</evidence>
<reference evidence="9" key="1">
    <citation type="submission" date="2022-06" db="EMBL/GenBank/DDBJ databases">
        <title>Dynamics of rice microbiomes reveals core vertical transmitted seed endophytes.</title>
        <authorList>
            <person name="Liao K."/>
            <person name="Zhang X."/>
        </authorList>
    </citation>
    <scope>NUCLEOTIDE SEQUENCE</scope>
    <source>
        <strain evidence="9">JT1-17</strain>
    </source>
</reference>
<dbReference type="AlphaFoldDB" id="A0AAJ1D2A1"/>
<protein>
    <recommendedName>
        <fullName evidence="2">carbonic anhydrase</fullName>
        <ecNumber evidence="2">4.2.1.1</ecNumber>
    </recommendedName>
</protein>
<evidence type="ECO:0000256" key="4">
    <source>
        <dbReference type="ARBA" id="ARBA00022833"/>
    </source>
</evidence>
<sequence>MKRSLICLSFFMAFSAFVKADTGNQWSYEGLAGPEHWGELGQEYHMCHDGKFQSPIDIKNVINGELPPLKIEFHKSAESIVNNGHTIQVDVNDEDDFIIDGEVFNLKQYHFHAPGENLINGKSFPLEAHFVHANDKGELAVVGVMYEVGEENPAIETLIKKIPGKTNDKVSLVERVDLSALFPTDHHYYRFSGSLTTPPCSEGLRWFIMKQPVQISQSQLKVIQDALKGSNNRPVQPLNGRVIVQ</sequence>
<feature type="chain" id="PRO_5042479867" description="carbonic anhydrase" evidence="7">
    <location>
        <begin position="21"/>
        <end position="245"/>
    </location>
</feature>
<dbReference type="Proteomes" id="UP001208888">
    <property type="component" value="Unassembled WGS sequence"/>
</dbReference>
<evidence type="ECO:0000313" key="9">
    <source>
        <dbReference type="EMBL" id="MCW0345969.1"/>
    </source>
</evidence>
<comment type="similarity">
    <text evidence="1">Belongs to the alpha-carbonic anhydrase family.</text>
</comment>
<dbReference type="InterPro" id="IPR001148">
    <property type="entry name" value="CA_dom"/>
</dbReference>
<evidence type="ECO:0000256" key="7">
    <source>
        <dbReference type="SAM" id="SignalP"/>
    </source>
</evidence>
<keyword evidence="5 9" id="KW-0456">Lyase</keyword>
<evidence type="ECO:0000256" key="2">
    <source>
        <dbReference type="ARBA" id="ARBA00012925"/>
    </source>
</evidence>
<dbReference type="InterPro" id="IPR036398">
    <property type="entry name" value="CA_dom_sf"/>
</dbReference>
<dbReference type="GO" id="GO:0008270">
    <property type="term" value="F:zinc ion binding"/>
    <property type="evidence" value="ECO:0007669"/>
    <property type="project" value="InterPro"/>
</dbReference>
<organism evidence="9 10">
    <name type="scientific">Pantoea ananas</name>
    <name type="common">Erwinia uredovora</name>
    <dbReference type="NCBI Taxonomy" id="553"/>
    <lineage>
        <taxon>Bacteria</taxon>
        <taxon>Pseudomonadati</taxon>
        <taxon>Pseudomonadota</taxon>
        <taxon>Gammaproteobacteria</taxon>
        <taxon>Enterobacterales</taxon>
        <taxon>Erwiniaceae</taxon>
        <taxon>Pantoea</taxon>
    </lineage>
</organism>
<dbReference type="Gene3D" id="3.10.200.10">
    <property type="entry name" value="Alpha carbonic anhydrase"/>
    <property type="match status" value="1"/>
</dbReference>
<gene>
    <name evidence="9" type="ORF">NB703_004062</name>
</gene>
<evidence type="ECO:0000256" key="6">
    <source>
        <dbReference type="ARBA" id="ARBA00048348"/>
    </source>
</evidence>
<feature type="signal peptide" evidence="7">
    <location>
        <begin position="1"/>
        <end position="20"/>
    </location>
</feature>
<dbReference type="InterPro" id="IPR041891">
    <property type="entry name" value="Alpha_CA_prokaryot-like"/>
</dbReference>
<dbReference type="CDD" id="cd03124">
    <property type="entry name" value="alpha_CA_prokaryotic_like"/>
    <property type="match status" value="1"/>
</dbReference>
<name>A0AAJ1D2A1_PANAN</name>
<evidence type="ECO:0000256" key="5">
    <source>
        <dbReference type="ARBA" id="ARBA00023239"/>
    </source>
</evidence>
<dbReference type="InterPro" id="IPR023561">
    <property type="entry name" value="Carbonic_anhydrase_a-class"/>
</dbReference>
<dbReference type="EC" id="4.2.1.1" evidence="2"/>
<dbReference type="EMBL" id="JANFVX010000021">
    <property type="protein sequence ID" value="MCW0345969.1"/>
    <property type="molecule type" value="Genomic_DNA"/>
</dbReference>
<dbReference type="PANTHER" id="PTHR18952">
    <property type="entry name" value="CARBONIC ANHYDRASE"/>
    <property type="match status" value="1"/>
</dbReference>
<keyword evidence="4" id="KW-0862">Zinc</keyword>